<keyword evidence="1" id="KW-1133">Transmembrane helix</keyword>
<protein>
    <submittedName>
        <fullName evidence="2">Uncharacterized protein</fullName>
    </submittedName>
</protein>
<sequence length="72" mass="8503">MTRSKSLVASYGYETSIPLLLLSILCLLFIEIRSMRNPFFIGWHRADFYKNKLWLFLVVLPCSALKTRYSNR</sequence>
<feature type="transmembrane region" description="Helical" evidence="1">
    <location>
        <begin position="15"/>
        <end position="32"/>
    </location>
</feature>
<evidence type="ECO:0000313" key="2">
    <source>
        <dbReference type="EMBL" id="OAY55306.1"/>
    </source>
</evidence>
<accession>A0A2C9W8Z5</accession>
<reference evidence="2" key="1">
    <citation type="submission" date="2016-02" db="EMBL/GenBank/DDBJ databases">
        <title>WGS assembly of Manihot esculenta.</title>
        <authorList>
            <person name="Bredeson J.V."/>
            <person name="Prochnik S.E."/>
            <person name="Lyons J.B."/>
            <person name="Schmutz J."/>
            <person name="Grimwood J."/>
            <person name="Vrebalov J."/>
            <person name="Bart R.S."/>
            <person name="Amuge T."/>
            <person name="Ferguson M.E."/>
            <person name="Green R."/>
            <person name="Putnam N."/>
            <person name="Stites J."/>
            <person name="Rounsley S."/>
            <person name="Rokhsar D.S."/>
        </authorList>
    </citation>
    <scope>NUCLEOTIDE SEQUENCE [LARGE SCALE GENOMIC DNA]</scope>
    <source>
        <tissue evidence="2">Leaf</tissue>
    </source>
</reference>
<organism evidence="2">
    <name type="scientific">Manihot esculenta</name>
    <name type="common">Cassava</name>
    <name type="synonym">Jatropha manihot</name>
    <dbReference type="NCBI Taxonomy" id="3983"/>
    <lineage>
        <taxon>Eukaryota</taxon>
        <taxon>Viridiplantae</taxon>
        <taxon>Streptophyta</taxon>
        <taxon>Embryophyta</taxon>
        <taxon>Tracheophyta</taxon>
        <taxon>Spermatophyta</taxon>
        <taxon>Magnoliopsida</taxon>
        <taxon>eudicotyledons</taxon>
        <taxon>Gunneridae</taxon>
        <taxon>Pentapetalae</taxon>
        <taxon>rosids</taxon>
        <taxon>fabids</taxon>
        <taxon>Malpighiales</taxon>
        <taxon>Euphorbiaceae</taxon>
        <taxon>Crotonoideae</taxon>
        <taxon>Manihoteae</taxon>
        <taxon>Manihot</taxon>
    </lineage>
</organism>
<proteinExistence type="predicted"/>
<evidence type="ECO:0000256" key="1">
    <source>
        <dbReference type="SAM" id="Phobius"/>
    </source>
</evidence>
<keyword evidence="1" id="KW-0472">Membrane</keyword>
<dbReference type="AlphaFoldDB" id="A0A2C9W8Z5"/>
<keyword evidence="1" id="KW-0812">Transmembrane</keyword>
<dbReference type="EMBL" id="CM004389">
    <property type="protein sequence ID" value="OAY55306.1"/>
    <property type="molecule type" value="Genomic_DNA"/>
</dbReference>
<name>A0A2C9W8Z5_MANES</name>
<gene>
    <name evidence="2" type="ORF">MANES_03G144100</name>
</gene>